<evidence type="ECO:0008006" key="3">
    <source>
        <dbReference type="Google" id="ProtNLM"/>
    </source>
</evidence>
<gene>
    <name evidence="1" type="ORF">EDD27_7161</name>
</gene>
<evidence type="ECO:0000313" key="2">
    <source>
        <dbReference type="Proteomes" id="UP000284824"/>
    </source>
</evidence>
<dbReference type="Proteomes" id="UP000284824">
    <property type="component" value="Unassembled WGS sequence"/>
</dbReference>
<dbReference type="RefSeq" id="WP_127936202.1">
    <property type="nucleotide sequence ID" value="NZ_SAUN01000001.1"/>
</dbReference>
<proteinExistence type="predicted"/>
<name>A0A438MF34_9ACTN</name>
<comment type="caution">
    <text evidence="1">The sequence shown here is derived from an EMBL/GenBank/DDBJ whole genome shotgun (WGS) entry which is preliminary data.</text>
</comment>
<dbReference type="SUPFAM" id="SSF46689">
    <property type="entry name" value="Homeodomain-like"/>
    <property type="match status" value="1"/>
</dbReference>
<evidence type="ECO:0000313" key="1">
    <source>
        <dbReference type="EMBL" id="RVX44429.1"/>
    </source>
</evidence>
<keyword evidence="2" id="KW-1185">Reference proteome</keyword>
<sequence>MADEQIRPAVVDLETLGKMRADALRTARELTEQIRLRIIEEVANGGKEATLARRAGVDRMTVRTWLGKGPNAKGTAA</sequence>
<dbReference type="EMBL" id="SAUN01000001">
    <property type="protein sequence ID" value="RVX44429.1"/>
    <property type="molecule type" value="Genomic_DNA"/>
</dbReference>
<dbReference type="OrthoDB" id="4256483at2"/>
<dbReference type="InterPro" id="IPR009057">
    <property type="entry name" value="Homeodomain-like_sf"/>
</dbReference>
<accession>A0A438MF34</accession>
<dbReference type="AlphaFoldDB" id="A0A438MF34"/>
<dbReference type="Gene3D" id="1.10.10.10">
    <property type="entry name" value="Winged helix-like DNA-binding domain superfamily/Winged helix DNA-binding domain"/>
    <property type="match status" value="1"/>
</dbReference>
<organism evidence="1 2">
    <name type="scientific">Nonomuraea polychroma</name>
    <dbReference type="NCBI Taxonomy" id="46176"/>
    <lineage>
        <taxon>Bacteria</taxon>
        <taxon>Bacillati</taxon>
        <taxon>Actinomycetota</taxon>
        <taxon>Actinomycetes</taxon>
        <taxon>Streptosporangiales</taxon>
        <taxon>Streptosporangiaceae</taxon>
        <taxon>Nonomuraea</taxon>
    </lineage>
</organism>
<protein>
    <recommendedName>
        <fullName evidence="3">Homeodomain-like domain-containing protein</fullName>
    </recommendedName>
</protein>
<dbReference type="InterPro" id="IPR036388">
    <property type="entry name" value="WH-like_DNA-bd_sf"/>
</dbReference>
<reference evidence="1 2" key="1">
    <citation type="submission" date="2019-01" db="EMBL/GenBank/DDBJ databases">
        <title>Sequencing the genomes of 1000 actinobacteria strains.</title>
        <authorList>
            <person name="Klenk H.-P."/>
        </authorList>
    </citation>
    <scope>NUCLEOTIDE SEQUENCE [LARGE SCALE GENOMIC DNA]</scope>
    <source>
        <strain evidence="1 2">DSM 43925</strain>
    </source>
</reference>